<proteinExistence type="predicted"/>
<keyword evidence="2" id="KW-1185">Reference proteome</keyword>
<dbReference type="EMBL" id="JQHL01000002">
    <property type="protein sequence ID" value="KFX21142.1"/>
    <property type="molecule type" value="Genomic_DNA"/>
</dbReference>
<evidence type="ECO:0000313" key="1">
    <source>
        <dbReference type="EMBL" id="KFX21142.1"/>
    </source>
</evidence>
<protein>
    <submittedName>
        <fullName evidence="1">Uncharacterized protein</fullName>
    </submittedName>
</protein>
<name>A0ABR4V385_9GAMM</name>
<evidence type="ECO:0000313" key="2">
    <source>
        <dbReference type="Proteomes" id="UP000032869"/>
    </source>
</evidence>
<comment type="caution">
    <text evidence="1">The sequence shown here is derived from an EMBL/GenBank/DDBJ whole genome shotgun (WGS) entry which is preliminary data.</text>
</comment>
<reference evidence="1 2" key="1">
    <citation type="submission" date="2014-08" db="EMBL/GenBank/DDBJ databases">
        <title>Genome sequences of NCPPB Pectobacterium isolates.</title>
        <authorList>
            <person name="Glover R.H."/>
            <person name="Sapp M."/>
            <person name="Elphinstone J."/>
        </authorList>
    </citation>
    <scope>NUCLEOTIDE SEQUENCE [LARGE SCALE GENOMIC DNA]</scope>
    <source>
        <strain evidence="1 2">NCPPB 2793</strain>
    </source>
</reference>
<dbReference type="Proteomes" id="UP000032869">
    <property type="component" value="Unassembled WGS sequence"/>
</dbReference>
<organism evidence="1 2">
    <name type="scientific">Pectobacterium betavasculorum</name>
    <dbReference type="NCBI Taxonomy" id="55207"/>
    <lineage>
        <taxon>Bacteria</taxon>
        <taxon>Pseudomonadati</taxon>
        <taxon>Pseudomonadota</taxon>
        <taxon>Gammaproteobacteria</taxon>
        <taxon>Enterobacterales</taxon>
        <taxon>Pectobacteriaceae</taxon>
        <taxon>Pectobacterium</taxon>
    </lineage>
</organism>
<gene>
    <name evidence="1" type="ORF">JV35_08110</name>
</gene>
<accession>A0ABR4V385</accession>
<sequence length="83" mass="9038">MIDNVHNALTSGFIATVVNALYFQAAEEPLRNSIIQTVTVAAHTAHHIKFLLAGMELGAGIQSTLIATEYGWAFCPSFFNRQS</sequence>